<dbReference type="InterPro" id="IPR020930">
    <property type="entry name" value="Ribosomal_uL5_bac-type"/>
</dbReference>
<dbReference type="Proteomes" id="UP000019222">
    <property type="component" value="Chromosome"/>
</dbReference>
<dbReference type="InterPro" id="IPR001021">
    <property type="entry name" value="Ribosomal_bL25_long"/>
</dbReference>
<proteinExistence type="inferred from homology"/>
<dbReference type="InterPro" id="IPR029751">
    <property type="entry name" value="Ribosomal_L25_dom"/>
</dbReference>
<keyword evidence="1 5" id="KW-0699">rRNA-binding</keyword>
<evidence type="ECO:0000259" key="7">
    <source>
        <dbReference type="Pfam" id="PF01386"/>
    </source>
</evidence>
<dbReference type="AlphaFoldDB" id="W5Y0D2"/>
<sequence>MASYPTIAAQPRNEFGKGAARRTRRAGLVPGVIYGLDLEAPVHFAVSRLELHSLLRNHGSNAVLELDIEGDKHLTMVKHVDQNVLTLDADHVDLLAIKRGEKVEVEVPVVLEGAPISGMLVQDLDHVLVEADVLSIPENITFSIEGFEEEARVHAGDLAMPENTTLVTDPEAVVATIERIEEVAEETETSEEEAPAAEAEGDAE</sequence>
<dbReference type="InterPro" id="IPR020056">
    <property type="entry name" value="Rbsml_bL25/Gln-tRNA_synth_N"/>
</dbReference>
<comment type="similarity">
    <text evidence="5">Belongs to the bacterial ribosomal protein bL25 family. CTC subfamily.</text>
</comment>
<organism evidence="9 10">
    <name type="scientific">Corynebacterium vitaeruminis DSM 20294</name>
    <dbReference type="NCBI Taxonomy" id="1224164"/>
    <lineage>
        <taxon>Bacteria</taxon>
        <taxon>Bacillati</taxon>
        <taxon>Actinomycetota</taxon>
        <taxon>Actinomycetes</taxon>
        <taxon>Mycobacteriales</taxon>
        <taxon>Corynebacteriaceae</taxon>
        <taxon>Corynebacterium</taxon>
    </lineage>
</organism>
<dbReference type="InterPro" id="IPR020057">
    <property type="entry name" value="Ribosomal_bL25_b-dom"/>
</dbReference>
<accession>W5Y0D2</accession>
<dbReference type="EMBL" id="CP004353">
    <property type="protein sequence ID" value="AHI22364.1"/>
    <property type="molecule type" value="Genomic_DNA"/>
</dbReference>
<evidence type="ECO:0000256" key="3">
    <source>
        <dbReference type="ARBA" id="ARBA00022980"/>
    </source>
</evidence>
<reference evidence="9 10" key="1">
    <citation type="submission" date="2013-02" db="EMBL/GenBank/DDBJ databases">
        <title>The complete genome sequence of Corynebacterium vitaeruminis DSM 20294.</title>
        <authorList>
            <person name="Ruckert C."/>
            <person name="Albersmeier A."/>
            <person name="Kalinowski J."/>
        </authorList>
    </citation>
    <scope>NUCLEOTIDE SEQUENCE [LARGE SCALE GENOMIC DNA]</scope>
    <source>
        <strain evidence="10">ATCC 10234</strain>
    </source>
</reference>
<dbReference type="Pfam" id="PF14693">
    <property type="entry name" value="Ribosomal_TL5_C"/>
    <property type="match status" value="1"/>
</dbReference>
<dbReference type="eggNOG" id="COG1825">
    <property type="taxonomic scope" value="Bacteria"/>
</dbReference>
<dbReference type="PANTHER" id="PTHR33284:SF1">
    <property type="entry name" value="RIBOSOMAL PROTEIN L25_GLN-TRNA SYNTHETASE, ANTI-CODON-BINDING DOMAIN-CONTAINING PROTEIN"/>
    <property type="match status" value="1"/>
</dbReference>
<feature type="domain" description="Large ribosomal subunit protein bL25 beta" evidence="8">
    <location>
        <begin position="102"/>
        <end position="178"/>
    </location>
</feature>
<keyword evidence="4 5" id="KW-0687">Ribonucleoprotein</keyword>
<dbReference type="PATRIC" id="fig|1224164.3.peg.971"/>
<dbReference type="STRING" id="1224164.B843_04875"/>
<name>W5Y0D2_9CORY</name>
<feature type="region of interest" description="Disordered" evidence="6">
    <location>
        <begin position="183"/>
        <end position="204"/>
    </location>
</feature>
<dbReference type="RefSeq" id="WP_025252401.1">
    <property type="nucleotide sequence ID" value="NZ_CP004353.1"/>
</dbReference>
<dbReference type="HAMAP" id="MF_01334">
    <property type="entry name" value="Ribosomal_bL25_CTC"/>
    <property type="match status" value="1"/>
</dbReference>
<dbReference type="GO" id="GO:0006412">
    <property type="term" value="P:translation"/>
    <property type="evidence" value="ECO:0007669"/>
    <property type="project" value="UniProtKB-UniRule"/>
</dbReference>
<keyword evidence="10" id="KW-1185">Reference proteome</keyword>
<comment type="function">
    <text evidence="5">This is one of the proteins that binds to the 5S RNA in the ribosome where it forms part of the central protuberance.</text>
</comment>
<dbReference type="NCBIfam" id="TIGR00731">
    <property type="entry name" value="bL25_bact_ctc"/>
    <property type="match status" value="1"/>
</dbReference>
<dbReference type="PANTHER" id="PTHR33284">
    <property type="entry name" value="RIBOSOMAL PROTEIN L25/GLN-TRNA SYNTHETASE, ANTI-CODON-BINDING DOMAIN-CONTAINING PROTEIN"/>
    <property type="match status" value="1"/>
</dbReference>
<dbReference type="InterPro" id="IPR037121">
    <property type="entry name" value="Ribosomal_bL25_C"/>
</dbReference>
<dbReference type="GO" id="GO:0008097">
    <property type="term" value="F:5S rRNA binding"/>
    <property type="evidence" value="ECO:0007669"/>
    <property type="project" value="InterPro"/>
</dbReference>
<keyword evidence="2 5" id="KW-0694">RNA-binding</keyword>
<dbReference type="HOGENOM" id="CLU_075939_1_0_11"/>
<dbReference type="CDD" id="cd00495">
    <property type="entry name" value="Ribosomal_L25_TL5_CTC"/>
    <property type="match status" value="1"/>
</dbReference>
<dbReference type="GO" id="GO:0022625">
    <property type="term" value="C:cytosolic large ribosomal subunit"/>
    <property type="evidence" value="ECO:0007669"/>
    <property type="project" value="TreeGrafter"/>
</dbReference>
<evidence type="ECO:0000313" key="10">
    <source>
        <dbReference type="Proteomes" id="UP000019222"/>
    </source>
</evidence>
<dbReference type="Gene3D" id="2.40.240.10">
    <property type="entry name" value="Ribosomal Protein L25, Chain P"/>
    <property type="match status" value="1"/>
</dbReference>
<dbReference type="InterPro" id="IPR011035">
    <property type="entry name" value="Ribosomal_bL25/Gln-tRNA_synth"/>
</dbReference>
<dbReference type="Gene3D" id="2.170.120.20">
    <property type="entry name" value="Ribosomal protein L25, beta domain"/>
    <property type="match status" value="1"/>
</dbReference>
<evidence type="ECO:0000256" key="4">
    <source>
        <dbReference type="ARBA" id="ARBA00023274"/>
    </source>
</evidence>
<dbReference type="SUPFAM" id="SSF50715">
    <property type="entry name" value="Ribosomal protein L25-like"/>
    <property type="match status" value="1"/>
</dbReference>
<gene>
    <name evidence="5" type="primary">rplY</name>
    <name evidence="5" type="synonym">ctc</name>
    <name evidence="9" type="ORF">B843_04875</name>
</gene>
<evidence type="ECO:0000259" key="8">
    <source>
        <dbReference type="Pfam" id="PF14693"/>
    </source>
</evidence>
<dbReference type="Pfam" id="PF01386">
    <property type="entry name" value="Ribosomal_L25p"/>
    <property type="match status" value="1"/>
</dbReference>
<evidence type="ECO:0000256" key="1">
    <source>
        <dbReference type="ARBA" id="ARBA00022730"/>
    </source>
</evidence>
<dbReference type="KEGG" id="cvt:B843_04875"/>
<dbReference type="NCBIfam" id="NF004131">
    <property type="entry name" value="PRK05618.2-1"/>
    <property type="match status" value="1"/>
</dbReference>
<keyword evidence="3 5" id="KW-0689">Ribosomal protein</keyword>
<evidence type="ECO:0000256" key="5">
    <source>
        <dbReference type="HAMAP-Rule" id="MF_01334"/>
    </source>
</evidence>
<evidence type="ECO:0000256" key="6">
    <source>
        <dbReference type="SAM" id="MobiDB-lite"/>
    </source>
</evidence>
<protein>
    <recommendedName>
        <fullName evidence="5">Large ribosomal subunit protein bL25</fullName>
    </recommendedName>
    <alternativeName>
        <fullName evidence="5">General stress protein CTC</fullName>
    </alternativeName>
</protein>
<feature type="domain" description="Large ribosomal subunit protein bL25 L25" evidence="7">
    <location>
        <begin position="7"/>
        <end position="94"/>
    </location>
</feature>
<evidence type="ECO:0000256" key="2">
    <source>
        <dbReference type="ARBA" id="ARBA00022884"/>
    </source>
</evidence>
<evidence type="ECO:0000313" key="9">
    <source>
        <dbReference type="EMBL" id="AHI22364.1"/>
    </source>
</evidence>
<comment type="subunit">
    <text evidence="5">Part of the 50S ribosomal subunit; part of the 5S rRNA/L5/L18/L25 subcomplex. Contacts the 5S rRNA. Binds to the 5S rRNA independently of L5 and L18.</text>
</comment>
<dbReference type="GO" id="GO:0003735">
    <property type="term" value="F:structural constituent of ribosome"/>
    <property type="evidence" value="ECO:0007669"/>
    <property type="project" value="InterPro"/>
</dbReference>